<feature type="transmembrane region" description="Helical" evidence="1">
    <location>
        <begin position="168"/>
        <end position="184"/>
    </location>
</feature>
<feature type="transmembrane region" description="Helical" evidence="1">
    <location>
        <begin position="81"/>
        <end position="103"/>
    </location>
</feature>
<comment type="caution">
    <text evidence="3">The sequence shown here is derived from an EMBL/GenBank/DDBJ whole genome shotgun (WGS) entry which is preliminary data.</text>
</comment>
<feature type="transmembrane region" description="Helical" evidence="1">
    <location>
        <begin position="347"/>
        <end position="366"/>
    </location>
</feature>
<feature type="transmembrane region" description="Helical" evidence="1">
    <location>
        <begin position="190"/>
        <end position="206"/>
    </location>
</feature>
<dbReference type="InterPro" id="IPR018776">
    <property type="entry name" value="Membrane_prot_PTPS-rel_domain"/>
</dbReference>
<sequence length="543" mass="61865">MKKILIFILLFLLILPATWSLFRPGFFASDDGEWMVIRLSDFHRSFVSGQIPVRWAVRLNHNYGYPVFNFLYPLSFYMGEVFHLLGFSFVNAIKLVFIFSFFLSGFLMYLFGRKLWGKWGGLVAAIFYVYAPYRFLDVYVRGSIGEAVSFVFAPLIFLAIYGLSQKQSRVLITLGAVGVAGMIVSHNIMAMLFIPVALFYAGWLIWQSKDKRPLVMNYGILFLLGLSLSCFFWLPALYDKQFTILDQVTVANFWEHFPSLKQLLIPSWGYGPSVTGTTDQASYQIGLIHLLVVGLALFVLIKSWAKNTLVRNQILFFVAVFLIAIFLMLPLSTPIWQIAPFLWRTQFPWRLLALSTFSSSVLSGAAIKNLKAKQKIKAAILLLTLVILANFSYAKPASFVNRPESFYTTNEATTTVKDEYMPIWVKEKPFKRAEEKVEILAGEDKIEALFFNSKKTTFKLEGKIETEVQVNTVYFPGWQAKIDGQLAPINFQNEKGLIRLKIPSGNHQVLVVFKETPLRLVADIVSIFGLLVIIGWLVKIKKK</sequence>
<organism evidence="3 4">
    <name type="scientific">Candidatus Shapirobacteria bacterium CG10_big_fil_rev_8_21_14_0_10_38_14</name>
    <dbReference type="NCBI Taxonomy" id="1974483"/>
    <lineage>
        <taxon>Bacteria</taxon>
        <taxon>Candidatus Shapironibacteriota</taxon>
    </lineage>
</organism>
<keyword evidence="1" id="KW-1133">Transmembrane helix</keyword>
<dbReference type="Pfam" id="PF10131">
    <property type="entry name" value="PTPS_related"/>
    <property type="match status" value="1"/>
</dbReference>
<evidence type="ECO:0000259" key="2">
    <source>
        <dbReference type="Pfam" id="PF10131"/>
    </source>
</evidence>
<feature type="transmembrane region" description="Helical" evidence="1">
    <location>
        <begin position="139"/>
        <end position="161"/>
    </location>
</feature>
<accession>A0A2M8L4Z2</accession>
<dbReference type="Proteomes" id="UP000229500">
    <property type="component" value="Unassembled WGS sequence"/>
</dbReference>
<feature type="transmembrane region" description="Helical" evidence="1">
    <location>
        <begin position="115"/>
        <end position="133"/>
    </location>
</feature>
<name>A0A2M8L4Z2_9BACT</name>
<feature type="transmembrane region" description="Helical" evidence="1">
    <location>
        <begin position="281"/>
        <end position="301"/>
    </location>
</feature>
<feature type="transmembrane region" description="Helical" evidence="1">
    <location>
        <begin position="378"/>
        <end position="394"/>
    </location>
</feature>
<feature type="transmembrane region" description="Helical" evidence="1">
    <location>
        <begin position="218"/>
        <end position="238"/>
    </location>
</feature>
<dbReference type="EMBL" id="PFEL01000095">
    <property type="protein sequence ID" value="PJE68914.1"/>
    <property type="molecule type" value="Genomic_DNA"/>
</dbReference>
<feature type="transmembrane region" description="Helical" evidence="1">
    <location>
        <begin position="313"/>
        <end position="335"/>
    </location>
</feature>
<keyword evidence="1" id="KW-0812">Transmembrane</keyword>
<feature type="domain" description="Membrane protein 6-pyruvoyl-tetrahydropterin synthase-related" evidence="2">
    <location>
        <begin position="69"/>
        <end position="338"/>
    </location>
</feature>
<evidence type="ECO:0000313" key="3">
    <source>
        <dbReference type="EMBL" id="PJE68914.1"/>
    </source>
</evidence>
<evidence type="ECO:0000256" key="1">
    <source>
        <dbReference type="SAM" id="Phobius"/>
    </source>
</evidence>
<keyword evidence="1" id="KW-0472">Membrane</keyword>
<proteinExistence type="predicted"/>
<evidence type="ECO:0000313" key="4">
    <source>
        <dbReference type="Proteomes" id="UP000229500"/>
    </source>
</evidence>
<dbReference type="AlphaFoldDB" id="A0A2M8L4Z2"/>
<protein>
    <recommendedName>
        <fullName evidence="2">Membrane protein 6-pyruvoyl-tetrahydropterin synthase-related domain-containing protein</fullName>
    </recommendedName>
</protein>
<gene>
    <name evidence="3" type="ORF">COU96_02650</name>
</gene>
<reference evidence="4" key="1">
    <citation type="submission" date="2017-09" db="EMBL/GenBank/DDBJ databases">
        <title>Depth-based differentiation of microbial function through sediment-hosted aquifers and enrichment of novel symbionts in the deep terrestrial subsurface.</title>
        <authorList>
            <person name="Probst A.J."/>
            <person name="Ladd B."/>
            <person name="Jarett J.K."/>
            <person name="Geller-Mcgrath D.E."/>
            <person name="Sieber C.M.K."/>
            <person name="Emerson J.B."/>
            <person name="Anantharaman K."/>
            <person name="Thomas B.C."/>
            <person name="Malmstrom R."/>
            <person name="Stieglmeier M."/>
            <person name="Klingl A."/>
            <person name="Woyke T."/>
            <person name="Ryan C.M."/>
            <person name="Banfield J.F."/>
        </authorList>
    </citation>
    <scope>NUCLEOTIDE SEQUENCE [LARGE SCALE GENOMIC DNA]</scope>
</reference>
<feature type="transmembrane region" description="Helical" evidence="1">
    <location>
        <begin position="520"/>
        <end position="538"/>
    </location>
</feature>